<feature type="transmembrane region" description="Helical" evidence="1">
    <location>
        <begin position="983"/>
        <end position="1007"/>
    </location>
</feature>
<dbReference type="PANTHER" id="PTHR32063:SF0">
    <property type="entry name" value="SWARMING MOTILITY PROTEIN SWRC"/>
    <property type="match status" value="1"/>
</dbReference>
<dbReference type="SUPFAM" id="SSF82693">
    <property type="entry name" value="Multidrug efflux transporter AcrB pore domain, PN1, PN2, PC1 and PC2 subdomains"/>
    <property type="match status" value="3"/>
</dbReference>
<feature type="transmembrane region" description="Helical" evidence="1">
    <location>
        <begin position="465"/>
        <end position="485"/>
    </location>
</feature>
<accession>A0A1I4FLC9</accession>
<feature type="transmembrane region" description="Helical" evidence="1">
    <location>
        <begin position="384"/>
        <end position="405"/>
    </location>
</feature>
<dbReference type="Gene3D" id="3.30.70.1320">
    <property type="entry name" value="Multidrug efflux transporter AcrB pore domain like"/>
    <property type="match status" value="1"/>
</dbReference>
<dbReference type="AlphaFoldDB" id="A0A1I4FLC9"/>
<feature type="transmembrane region" description="Helical" evidence="1">
    <location>
        <begin position="335"/>
        <end position="351"/>
    </location>
</feature>
<dbReference type="SUPFAM" id="SSF82866">
    <property type="entry name" value="Multidrug efflux transporter AcrB transmembrane domain"/>
    <property type="match status" value="2"/>
</dbReference>
<dbReference type="Gene3D" id="3.30.2090.10">
    <property type="entry name" value="Multidrug efflux transporter AcrB TolC docking domain, DN and DC subdomains"/>
    <property type="match status" value="2"/>
</dbReference>
<dbReference type="GO" id="GO:0042910">
    <property type="term" value="F:xenobiotic transmembrane transporter activity"/>
    <property type="evidence" value="ECO:0007669"/>
    <property type="project" value="TreeGrafter"/>
</dbReference>
<evidence type="ECO:0000256" key="1">
    <source>
        <dbReference type="SAM" id="Phobius"/>
    </source>
</evidence>
<keyword evidence="1" id="KW-1133">Transmembrane helix</keyword>
<sequence>MTATQWMHRHRRSLLFLALILAIGGIISAFSLPVSLFPNVSFPRVRVTLDAGDQPADQMVVRVTRPVEEAIRRVRGVREVRSTTSRGSAEINIGFDWGADMGRALLNVNAAIGEILPSLPPGVNVGAKRLDPTVFPVLAYSLSSDTLTPTQLHDIAEFQLRPLLSGVTGVAQVDVQGGDVAEFHVDVDADKLRAQGLTFADLDHAVANAATIQAMGRLQDHYKLYLLLANNQPATTQALGDIVLRAGAHGVLRLRDVATVRMDHVPQWVRTTADGHDAVLMQVFQQPSGNSVQIARDVAQRLATYRKQAPKGLHIANWYDQTQLVLGAAGSVRDAILIGIVLAGLVLFVFLRNVRVILVALIVVPSTLAITVMLLNVLHMSFNMMTLGGMAAAVGLLIDDVIVMLEHIMRRLRDGTGPVRDRIAGAAWEFTRPLTGSSAATVVIFLPLAFLTGVTGAFFKALSLTMASALVISYLLTWVAVPLLAEWLIDERHAEEHPPGRFSTKLLAGYESTLGKLLKRPAWLLLGVVPLLLVGVLAYRQVGTGFMPKMDEGGFTLDYLSEPGTSLTETNRLLEQVEAIIRANPYVATYSRRTGLQLGGGLTEANTGDFFVRLKNGKRPSTSTVMEHIREQIVAKVPGLDVDVSQLMEDLIGDLTEVPQPIEIKLYGDDQAQLDATAKKVAEAIGKVNGVAEVRDGINPAGDALDVKVDPVKAAMLGLDPVAVAQQVADAAAGNVAAELPQGPKMIGVRVWLPPASRARLQQLEALPIRAADGHIVPLSQLATISEEQGQPEIDRDNLKRMVAVTARIVGRDLGSTVSDVKQVLAKPGLLPPGMYHEMGGLYAQQQIAFHDLSIVMLAAIALVFTLLLFLYESFRVALALMAAPLLALAAVFVGLWITGIELNISAMMGMTMIVGIVTELAIFYFSEMNDAVQRMPLHEAMLYAGHHRMRPILMSTIAAILTLLPLALAIGQGSQMQQPLAVAIIAGMLVQVPLVLLVMPALYAWLMGRGRKKSTAQSED</sequence>
<dbReference type="PANTHER" id="PTHR32063">
    <property type="match status" value="1"/>
</dbReference>
<feature type="transmembrane region" description="Helical" evidence="1">
    <location>
        <begin position="439"/>
        <end position="459"/>
    </location>
</feature>
<protein>
    <submittedName>
        <fullName evidence="2">Heavy metal efflux pump, CzcA family</fullName>
    </submittedName>
</protein>
<dbReference type="InterPro" id="IPR027463">
    <property type="entry name" value="AcrB_DN_DC_subdom"/>
</dbReference>
<proteinExistence type="predicted"/>
<organism evidence="2 3">
    <name type="scientific">Rhodanobacter glycinis</name>
    <dbReference type="NCBI Taxonomy" id="582702"/>
    <lineage>
        <taxon>Bacteria</taxon>
        <taxon>Pseudomonadati</taxon>
        <taxon>Pseudomonadota</taxon>
        <taxon>Gammaproteobacteria</taxon>
        <taxon>Lysobacterales</taxon>
        <taxon>Rhodanobacteraceae</taxon>
        <taxon>Rhodanobacter</taxon>
    </lineage>
</organism>
<feature type="transmembrane region" description="Helical" evidence="1">
    <location>
        <begin position="522"/>
        <end position="539"/>
    </location>
</feature>
<dbReference type="Gene3D" id="3.30.70.1440">
    <property type="entry name" value="Multidrug efflux transporter AcrB pore domain"/>
    <property type="match status" value="1"/>
</dbReference>
<keyword evidence="3" id="KW-1185">Reference proteome</keyword>
<dbReference type="EMBL" id="FOSR01000018">
    <property type="protein sequence ID" value="SFL18279.1"/>
    <property type="molecule type" value="Genomic_DNA"/>
</dbReference>
<dbReference type="SUPFAM" id="SSF82714">
    <property type="entry name" value="Multidrug efflux transporter AcrB TolC docking domain, DN and DC subdomains"/>
    <property type="match status" value="2"/>
</dbReference>
<reference evidence="3" key="1">
    <citation type="submission" date="2016-10" db="EMBL/GenBank/DDBJ databases">
        <authorList>
            <person name="Varghese N."/>
            <person name="Submissions S."/>
        </authorList>
    </citation>
    <scope>NUCLEOTIDE SEQUENCE [LARGE SCALE GENOMIC DNA]</scope>
    <source>
        <strain evidence="3">MO64</strain>
    </source>
</reference>
<dbReference type="InterPro" id="IPR001036">
    <property type="entry name" value="Acrflvin-R"/>
</dbReference>
<keyword evidence="1" id="KW-0812">Transmembrane</keyword>
<evidence type="ECO:0000313" key="3">
    <source>
        <dbReference type="Proteomes" id="UP000198725"/>
    </source>
</evidence>
<feature type="transmembrane region" description="Helical" evidence="1">
    <location>
        <begin position="905"/>
        <end position="926"/>
    </location>
</feature>
<dbReference type="Gene3D" id="1.20.1640.10">
    <property type="entry name" value="Multidrug efflux transporter AcrB transmembrane domain"/>
    <property type="match status" value="2"/>
</dbReference>
<keyword evidence="1" id="KW-0472">Membrane</keyword>
<dbReference type="Gene3D" id="3.30.70.1430">
    <property type="entry name" value="Multidrug efflux transporter AcrB pore domain"/>
    <property type="match status" value="2"/>
</dbReference>
<dbReference type="Pfam" id="PF00873">
    <property type="entry name" value="ACR_tran"/>
    <property type="match status" value="1"/>
</dbReference>
<feature type="transmembrane region" description="Helical" evidence="1">
    <location>
        <begin position="358"/>
        <end position="378"/>
    </location>
</feature>
<feature type="transmembrane region" description="Helical" evidence="1">
    <location>
        <begin position="879"/>
        <end position="899"/>
    </location>
</feature>
<feature type="transmembrane region" description="Helical" evidence="1">
    <location>
        <begin position="853"/>
        <end position="872"/>
    </location>
</feature>
<evidence type="ECO:0000313" key="2">
    <source>
        <dbReference type="EMBL" id="SFL18279.1"/>
    </source>
</evidence>
<dbReference type="RefSeq" id="WP_092705059.1">
    <property type="nucleotide sequence ID" value="NZ_FOSR01000018.1"/>
</dbReference>
<gene>
    <name evidence="2" type="ORF">SAMN05192579_11824</name>
</gene>
<name>A0A1I4FLC9_9GAMM</name>
<dbReference type="PRINTS" id="PR00702">
    <property type="entry name" value="ACRIFLAVINRP"/>
</dbReference>
<dbReference type="GO" id="GO:0005886">
    <property type="term" value="C:plasma membrane"/>
    <property type="evidence" value="ECO:0007669"/>
    <property type="project" value="TreeGrafter"/>
</dbReference>
<feature type="transmembrane region" description="Helical" evidence="1">
    <location>
        <begin position="952"/>
        <end position="971"/>
    </location>
</feature>
<dbReference type="Proteomes" id="UP000198725">
    <property type="component" value="Unassembled WGS sequence"/>
</dbReference>